<comment type="caution">
    <text evidence="1">The sequence shown here is derived from an EMBL/GenBank/DDBJ whole genome shotgun (WGS) entry which is preliminary data.</text>
</comment>
<dbReference type="AlphaFoldDB" id="A0ABD3VPV4"/>
<sequence>MRYYDYTPPCTSFRLALVNYLQNCPELQFEGNGGKDPISIEKQLYITLWYLVGLDTINKIADGFGVSEYSVILCRSRLIKTILHHLKQIYFLGRGFFKLRYNPKIFQNRDSLLQNVPRLI</sequence>
<name>A0ABD3VPV4_SINWO</name>
<reference evidence="1 3" key="1">
    <citation type="submission" date="2024-11" db="EMBL/GenBank/DDBJ databases">
        <title>Chromosome-level genome assembly of the freshwater bivalve Anodonta woodiana.</title>
        <authorList>
            <person name="Chen X."/>
        </authorList>
    </citation>
    <scope>NUCLEOTIDE SEQUENCE [LARGE SCALE GENOMIC DNA]</scope>
    <source>
        <strain evidence="1">MN2024</strain>
        <tissue evidence="1">Gills</tissue>
    </source>
</reference>
<evidence type="ECO:0000313" key="3">
    <source>
        <dbReference type="Proteomes" id="UP001634394"/>
    </source>
</evidence>
<accession>A0ABD3VPV4</accession>
<protein>
    <recommendedName>
        <fullName evidence="4">Transposase Helix-turn-helix domain-containing protein</fullName>
    </recommendedName>
</protein>
<dbReference type="EMBL" id="JBJQND010000010">
    <property type="protein sequence ID" value="KAL3863073.1"/>
    <property type="molecule type" value="Genomic_DNA"/>
</dbReference>
<dbReference type="Proteomes" id="UP001634394">
    <property type="component" value="Unassembled WGS sequence"/>
</dbReference>
<proteinExistence type="predicted"/>
<dbReference type="EMBL" id="JBJQND010000010">
    <property type="protein sequence ID" value="KAL3863076.1"/>
    <property type="molecule type" value="Genomic_DNA"/>
</dbReference>
<evidence type="ECO:0008006" key="4">
    <source>
        <dbReference type="Google" id="ProtNLM"/>
    </source>
</evidence>
<organism evidence="1 3">
    <name type="scientific">Sinanodonta woodiana</name>
    <name type="common">Chinese pond mussel</name>
    <name type="synonym">Anodonta woodiana</name>
    <dbReference type="NCBI Taxonomy" id="1069815"/>
    <lineage>
        <taxon>Eukaryota</taxon>
        <taxon>Metazoa</taxon>
        <taxon>Spiralia</taxon>
        <taxon>Lophotrochozoa</taxon>
        <taxon>Mollusca</taxon>
        <taxon>Bivalvia</taxon>
        <taxon>Autobranchia</taxon>
        <taxon>Heteroconchia</taxon>
        <taxon>Palaeoheterodonta</taxon>
        <taxon>Unionida</taxon>
        <taxon>Unionoidea</taxon>
        <taxon>Unionidae</taxon>
        <taxon>Unioninae</taxon>
        <taxon>Sinanodonta</taxon>
    </lineage>
</organism>
<keyword evidence="3" id="KW-1185">Reference proteome</keyword>
<gene>
    <name evidence="1" type="ORF">ACJMK2_004850</name>
    <name evidence="2" type="ORF">ACJMK2_004853</name>
</gene>
<evidence type="ECO:0000313" key="2">
    <source>
        <dbReference type="EMBL" id="KAL3863076.1"/>
    </source>
</evidence>
<evidence type="ECO:0000313" key="1">
    <source>
        <dbReference type="EMBL" id="KAL3863073.1"/>
    </source>
</evidence>